<protein>
    <recommendedName>
        <fullName evidence="4">Cell wall protein</fullName>
    </recommendedName>
</protein>
<accession>A0ABR1P589</accession>
<evidence type="ECO:0008006" key="4">
    <source>
        <dbReference type="Google" id="ProtNLM"/>
    </source>
</evidence>
<name>A0ABR1P589_DIAER</name>
<organism evidence="2 3">
    <name type="scientific">Diaporthe eres</name>
    <name type="common">Phomopsis oblonga</name>
    <dbReference type="NCBI Taxonomy" id="83184"/>
    <lineage>
        <taxon>Eukaryota</taxon>
        <taxon>Fungi</taxon>
        <taxon>Dikarya</taxon>
        <taxon>Ascomycota</taxon>
        <taxon>Pezizomycotina</taxon>
        <taxon>Sordariomycetes</taxon>
        <taxon>Sordariomycetidae</taxon>
        <taxon>Diaporthales</taxon>
        <taxon>Diaporthaceae</taxon>
        <taxon>Diaporthe</taxon>
        <taxon>Diaporthe eres species complex</taxon>
    </lineage>
</organism>
<evidence type="ECO:0000256" key="1">
    <source>
        <dbReference type="SAM" id="SignalP"/>
    </source>
</evidence>
<gene>
    <name evidence="2" type="ORF">SLS63_007592</name>
</gene>
<evidence type="ECO:0000313" key="3">
    <source>
        <dbReference type="Proteomes" id="UP001430848"/>
    </source>
</evidence>
<dbReference type="EMBL" id="JAKNSF020000042">
    <property type="protein sequence ID" value="KAK7726623.1"/>
    <property type="molecule type" value="Genomic_DNA"/>
</dbReference>
<proteinExistence type="predicted"/>
<keyword evidence="3" id="KW-1185">Reference proteome</keyword>
<reference evidence="2 3" key="1">
    <citation type="submission" date="2024-02" db="EMBL/GenBank/DDBJ databases">
        <title>De novo assembly and annotation of 12 fungi associated with fruit tree decline syndrome in Ontario, Canada.</title>
        <authorList>
            <person name="Sulman M."/>
            <person name="Ellouze W."/>
            <person name="Ilyukhin E."/>
        </authorList>
    </citation>
    <scope>NUCLEOTIDE SEQUENCE [LARGE SCALE GENOMIC DNA]</scope>
    <source>
        <strain evidence="2 3">M169</strain>
    </source>
</reference>
<dbReference type="Proteomes" id="UP001430848">
    <property type="component" value="Unassembled WGS sequence"/>
</dbReference>
<feature type="signal peptide" evidence="1">
    <location>
        <begin position="1"/>
        <end position="19"/>
    </location>
</feature>
<keyword evidence="1" id="KW-0732">Signal</keyword>
<feature type="chain" id="PRO_5047285553" description="Cell wall protein" evidence="1">
    <location>
        <begin position="20"/>
        <end position="212"/>
    </location>
</feature>
<sequence>MKFSLAAAALYALSGTSVAAVPVIDPRAPTVVGTIDASVNAVKNALPAYLSSIESSAAIVAGEASVYTAIAQAAIAAIQGSAGNITATLNAAAGTILRATLTATGEINTRAAVLLQSEVDLLTQDLRTIGVILQNINATVTIVHADLDAAAQSLVQTELAAVAAAIQPFVGPVTAFANAAATLSIGAQVNGLRGAITGLLNILAGIIATIGL</sequence>
<evidence type="ECO:0000313" key="2">
    <source>
        <dbReference type="EMBL" id="KAK7726623.1"/>
    </source>
</evidence>
<comment type="caution">
    <text evidence="2">The sequence shown here is derived from an EMBL/GenBank/DDBJ whole genome shotgun (WGS) entry which is preliminary data.</text>
</comment>